<dbReference type="Proteomes" id="UP001259659">
    <property type="component" value="Unassembled WGS sequence"/>
</dbReference>
<dbReference type="RefSeq" id="WP_310919624.1">
    <property type="nucleotide sequence ID" value="NZ_JAMQON010000002.1"/>
</dbReference>
<sequence length="1123" mass="128130">MSKYDQFGVDTNPFERTIADEETATTYDIVGREDQEARLDDFVQDALQHPENMSRALVFGDYGTGKSHHLIQLRERLKNGVNVNGTTHHAIGAYVGNLGLSIRALYNEIIEETLDFAPELEDLVEDLDPVEPESSVEETFEMEQLMKNVATNLRKLSQEATSGHDYNSIFIFIDEAEDIVNADESKVKDFVRSFLHVVNELSAARIHILLGFSQKAKTRITGYEEEDGQPLGNALFQRFAQRRPIRLGNLLEDDVKELLVDRLDHHRTTNQGELYPIVEDTVQVVQSLTNGHPREILSIYASALQYAAEADLEAVNGDAIFYAIRGFDSLVRDEQILSTTALSDLEQALREFDSDAANDFENLRGRLIGEDDQITQEGFTCDPEALLQPISVTSDTDLRVLERIDEHGRYCYKLHDEVKDFLFGTSGGEGTLIADLDIRATSAENKYQAPMTRGFAIALREADYATIFPDPVQVEYEDYQLEAWLVEYQVGEGYRKPTVAVAVYNGPELPKQLAELFINAIEEKGASFGILLKQGQSESAELNKYVKNLEGLREDYYRNRVLTIDLTEKQREEYAYGKLLGLGDSDVELEDDAFDVPDFVDSLSVNERLTDAIQETVLPYPDSIGRRVVEKMEQNPQKDFTITGLRDELDLQQFELRSETMNGYREQSLVAKNGQHWMYPDVEDDRPPWYQVYAILQDKGPLTRDELKDEIKARFVLGCNDGEEGEMLQWYLDRLRIAGYVEREQGRAGEGVTYDVVSVADQVDETATKGRGRLEEAREKYERALELNIPELNDYDNQLDDIETTINDVDSALNPDSGDLKRVKDARGNAESVRDELQSQIESQQEQLEGEVENLAIRAEELEERVEDIEQEDVHVDDFGVWREELSSLIGELRELVSDEAYSDLADRVSEVESELDDIEQDLDDIAGAKQRCVKKYQEAQQLKQDVESDIASISEENPQHNELNRKLNEFEEIFDEYDELYSATRYDDALTYLQEQFSPLEDVADQTERIATRQEQLQTNLDSIQSDIKQKDDPEALELFQNTRENVKQGHFAEAEQQLQVLRDLLEGPTPEERFKQAVEETNGSLSEIVEMTDFDWDDALSWARQLYNEGDVSDIRLVKSE</sequence>
<proteinExistence type="predicted"/>
<dbReference type="PANTHER" id="PTHR35894">
    <property type="entry name" value="GENERAL SECRETION PATHWAY PROTEIN A-RELATED"/>
    <property type="match status" value="1"/>
</dbReference>
<dbReference type="EMBL" id="JAMQON010000002">
    <property type="protein sequence ID" value="MDS0259967.1"/>
    <property type="molecule type" value="Genomic_DNA"/>
</dbReference>
<dbReference type="InterPro" id="IPR027417">
    <property type="entry name" value="P-loop_NTPase"/>
</dbReference>
<dbReference type="Gene3D" id="1.10.287.1490">
    <property type="match status" value="1"/>
</dbReference>
<protein>
    <recommendedName>
        <fullName evidence="4">AAA family ATPase</fullName>
    </recommendedName>
</protein>
<evidence type="ECO:0000313" key="2">
    <source>
        <dbReference type="EMBL" id="MDS0259967.1"/>
    </source>
</evidence>
<feature type="coiled-coil region" evidence="1">
    <location>
        <begin position="902"/>
        <end position="981"/>
    </location>
</feature>
<evidence type="ECO:0008006" key="4">
    <source>
        <dbReference type="Google" id="ProtNLM"/>
    </source>
</evidence>
<reference evidence="2 3" key="1">
    <citation type="submission" date="2022-06" db="EMBL/GenBank/DDBJ databases">
        <title>Haloarcula sp. a new haloarchaeum isolate from saline soil.</title>
        <authorList>
            <person name="Strakova D."/>
            <person name="Galisteo C."/>
            <person name="Sanchez-Porro C."/>
            <person name="Ventosa A."/>
        </authorList>
    </citation>
    <scope>NUCLEOTIDE SEQUENCE [LARGE SCALE GENOMIC DNA]</scope>
    <source>
        <strain evidence="2 3">S1CR25-12</strain>
    </source>
</reference>
<evidence type="ECO:0000313" key="3">
    <source>
        <dbReference type="Proteomes" id="UP001259659"/>
    </source>
</evidence>
<evidence type="ECO:0000256" key="1">
    <source>
        <dbReference type="SAM" id="Coils"/>
    </source>
</evidence>
<keyword evidence="3" id="KW-1185">Reference proteome</keyword>
<dbReference type="PANTHER" id="PTHR35894:SF1">
    <property type="entry name" value="PHOSPHORIBULOKINASE _ URIDINE KINASE FAMILY"/>
    <property type="match status" value="1"/>
</dbReference>
<organism evidence="2 3">
    <name type="scientific">Haloarcula saliterrae</name>
    <dbReference type="NCBI Taxonomy" id="2950534"/>
    <lineage>
        <taxon>Archaea</taxon>
        <taxon>Methanobacteriati</taxon>
        <taxon>Methanobacteriota</taxon>
        <taxon>Stenosarchaea group</taxon>
        <taxon>Halobacteria</taxon>
        <taxon>Halobacteriales</taxon>
        <taxon>Haloarculaceae</taxon>
        <taxon>Haloarcula</taxon>
    </lineage>
</organism>
<dbReference type="InterPro" id="IPR052026">
    <property type="entry name" value="ExeA_AAA_ATPase_DNA-bind"/>
</dbReference>
<accession>A0ABU2FCI2</accession>
<comment type="caution">
    <text evidence="2">The sequence shown here is derived from an EMBL/GenBank/DDBJ whole genome shotgun (WGS) entry which is preliminary data.</text>
</comment>
<dbReference type="Gene3D" id="3.40.50.300">
    <property type="entry name" value="P-loop containing nucleotide triphosphate hydrolases"/>
    <property type="match status" value="1"/>
</dbReference>
<keyword evidence="1" id="KW-0175">Coiled coil</keyword>
<dbReference type="SUPFAM" id="SSF52540">
    <property type="entry name" value="P-loop containing nucleoside triphosphate hydrolases"/>
    <property type="match status" value="1"/>
</dbReference>
<gene>
    <name evidence="2" type="ORF">NDI56_11230</name>
</gene>
<feature type="coiled-coil region" evidence="1">
    <location>
        <begin position="792"/>
        <end position="872"/>
    </location>
</feature>
<name>A0ABU2FCI2_9EURY</name>